<dbReference type="PANTHER" id="PTHR46696:SF1">
    <property type="entry name" value="CYTOCHROME P450 YJIB-RELATED"/>
    <property type="match status" value="1"/>
</dbReference>
<dbReference type="PRINTS" id="PR00385">
    <property type="entry name" value="P450"/>
</dbReference>
<keyword evidence="4" id="KW-1185">Reference proteome</keyword>
<keyword evidence="2" id="KW-0408">Iron</keyword>
<name>A0ABX2F6X7_9PSEU</name>
<dbReference type="Pfam" id="PF00067">
    <property type="entry name" value="p450"/>
    <property type="match status" value="2"/>
</dbReference>
<sequence length="407" mass="44603">MSTAARSAATSDTIPFLNVIDPEFDFRGPEMIAAQNGNWYAESPIGLVVLRYTEAQELLRDQRMDHGGGDKYLAANGVVDGPIFDWFVPMIVNHDGDHHRRLRGLVSKAFTPRMVNNLRPFIRDTAERLADQVATAGECDFVDDFADPLPLAVLSELLGVPPADHSTFRRWTTDIGLVFSLAHGGDIRARVEAAVTGLYGYVNGLITEKRAKPGNDLISALVTVQRDDGQVNEEELRNLIVTLVFAAHDTTRHQLSNAMVAFAQHPEQWTLLARQPDLIGNAIEEIMRWCPSTGTVYRFATEDFDYRGLHLKTGTMITVLVVPAQRDPHVFPDGHLFDITATPQAAPIQFGAGPHHCLGAALARAELSEALPALTERLGPPIITGPVAWHPPLGIHGPTTLPLRFGT</sequence>
<gene>
    <name evidence="3" type="ORF">GC106_43380</name>
</gene>
<dbReference type="InterPro" id="IPR002397">
    <property type="entry name" value="Cyt_P450_B"/>
</dbReference>
<dbReference type="InterPro" id="IPR017972">
    <property type="entry name" value="Cyt_P450_CS"/>
</dbReference>
<dbReference type="EMBL" id="JAAATY010000013">
    <property type="protein sequence ID" value="NRN67105.1"/>
    <property type="molecule type" value="Genomic_DNA"/>
</dbReference>
<dbReference type="RefSeq" id="WP_173134302.1">
    <property type="nucleotide sequence ID" value="NZ_CBCSGW010000010.1"/>
</dbReference>
<evidence type="ECO:0000313" key="4">
    <source>
        <dbReference type="Proteomes" id="UP000763557"/>
    </source>
</evidence>
<accession>A0ABX2F6X7</accession>
<keyword evidence="2" id="KW-0479">Metal-binding</keyword>
<dbReference type="InterPro" id="IPR001128">
    <property type="entry name" value="Cyt_P450"/>
</dbReference>
<keyword evidence="2" id="KW-0503">Monooxygenase</keyword>
<proteinExistence type="inferred from homology"/>
<dbReference type="InterPro" id="IPR036396">
    <property type="entry name" value="Cyt_P450_sf"/>
</dbReference>
<evidence type="ECO:0000256" key="2">
    <source>
        <dbReference type="RuleBase" id="RU000461"/>
    </source>
</evidence>
<reference evidence="3 4" key="1">
    <citation type="submission" date="2020-01" db="EMBL/GenBank/DDBJ databases">
        <title>Kibdelosporangium persica a novel Actinomycetes from a hot desert in Iran.</title>
        <authorList>
            <person name="Safaei N."/>
            <person name="Zaburannyi N."/>
            <person name="Mueller R."/>
            <person name="Wink J."/>
        </authorList>
    </citation>
    <scope>NUCLEOTIDE SEQUENCE [LARGE SCALE GENOMIC DNA]</scope>
    <source>
        <strain evidence="3 4">4NS15</strain>
    </source>
</reference>
<evidence type="ECO:0000313" key="3">
    <source>
        <dbReference type="EMBL" id="NRN67105.1"/>
    </source>
</evidence>
<comment type="caution">
    <text evidence="3">The sequence shown here is derived from an EMBL/GenBank/DDBJ whole genome shotgun (WGS) entry which is preliminary data.</text>
</comment>
<evidence type="ECO:0000256" key="1">
    <source>
        <dbReference type="ARBA" id="ARBA00010617"/>
    </source>
</evidence>
<comment type="similarity">
    <text evidence="1 2">Belongs to the cytochrome P450 family.</text>
</comment>
<protein>
    <submittedName>
        <fullName evidence="3">Cytochrome</fullName>
    </submittedName>
</protein>
<organism evidence="3 4">
    <name type="scientific">Kibdelosporangium persicum</name>
    <dbReference type="NCBI Taxonomy" id="2698649"/>
    <lineage>
        <taxon>Bacteria</taxon>
        <taxon>Bacillati</taxon>
        <taxon>Actinomycetota</taxon>
        <taxon>Actinomycetes</taxon>
        <taxon>Pseudonocardiales</taxon>
        <taxon>Pseudonocardiaceae</taxon>
        <taxon>Kibdelosporangium</taxon>
    </lineage>
</organism>
<dbReference type="PROSITE" id="PS00086">
    <property type="entry name" value="CYTOCHROME_P450"/>
    <property type="match status" value="1"/>
</dbReference>
<keyword evidence="2" id="KW-0349">Heme</keyword>
<dbReference type="PRINTS" id="PR00359">
    <property type="entry name" value="BP450"/>
</dbReference>
<dbReference type="SUPFAM" id="SSF48264">
    <property type="entry name" value="Cytochrome P450"/>
    <property type="match status" value="1"/>
</dbReference>
<dbReference type="PANTHER" id="PTHR46696">
    <property type="entry name" value="P450, PUTATIVE (EUROFUNG)-RELATED"/>
    <property type="match status" value="1"/>
</dbReference>
<keyword evidence="2" id="KW-0560">Oxidoreductase</keyword>
<dbReference type="Proteomes" id="UP000763557">
    <property type="component" value="Unassembled WGS sequence"/>
</dbReference>
<dbReference type="Gene3D" id="1.10.630.10">
    <property type="entry name" value="Cytochrome P450"/>
    <property type="match status" value="1"/>
</dbReference>